<feature type="transmembrane region" description="Helical" evidence="2">
    <location>
        <begin position="213"/>
        <end position="234"/>
    </location>
</feature>
<reference evidence="3 4" key="1">
    <citation type="journal article" date="2003" name="PLoS Biol.">
        <title>The genome sequence of Caenorhabditis briggsae: a platform for comparative genomics.</title>
        <authorList>
            <person name="Stein L.D."/>
            <person name="Bao Z."/>
            <person name="Blasiar D."/>
            <person name="Blumenthal T."/>
            <person name="Brent M.R."/>
            <person name="Chen N."/>
            <person name="Chinwalla A."/>
            <person name="Clarke L."/>
            <person name="Clee C."/>
            <person name="Coghlan A."/>
            <person name="Coulson A."/>
            <person name="D'Eustachio P."/>
            <person name="Fitch D.H."/>
            <person name="Fulton L.A."/>
            <person name="Fulton R.E."/>
            <person name="Griffiths-Jones S."/>
            <person name="Harris T.W."/>
            <person name="Hillier L.W."/>
            <person name="Kamath R."/>
            <person name="Kuwabara P.E."/>
            <person name="Mardis E.R."/>
            <person name="Marra M.A."/>
            <person name="Miner T.L."/>
            <person name="Minx P."/>
            <person name="Mullikin J.C."/>
            <person name="Plumb R.W."/>
            <person name="Rogers J."/>
            <person name="Schein J.E."/>
            <person name="Sohrmann M."/>
            <person name="Spieth J."/>
            <person name="Stajich J.E."/>
            <person name="Wei C."/>
            <person name="Willey D."/>
            <person name="Wilson R.K."/>
            <person name="Durbin R."/>
            <person name="Waterston R.H."/>
        </authorList>
    </citation>
    <scope>NUCLEOTIDE SEQUENCE [LARGE SCALE GENOMIC DNA]</scope>
    <source>
        <strain evidence="3 4">AF16</strain>
    </source>
</reference>
<sequence length="293" mass="34755">MRNFENYKSKFSEIYEIQLSENSGHSRNFGCLRLLNQYLDEDLAGTLKNFEVFKNLIEGITGFSDFEKLSSGIKVLINLKKFERFWKPEISKNWDLDIGKFLENFPRLQYTAQNMEIFSKIALDYCNYTIHLQENLQYILGDSKMTSAALATIPKSLKNFIKETFEVEQSVETQRIREFEGFHNLEAIFGEKEKLEKAILGFLKIEKQKLNQYFTVAWVVFWILFAISETIYNIKYKYELFFLKSPNHPDKQKERNGSAKHAEEKKAWLKNEKNKKNKRNKKDKFFYFFSSGS</sequence>
<keyword evidence="2" id="KW-0472">Membrane</keyword>
<gene>
    <name evidence="3" type="ORF">CBG18812</name>
    <name evidence="3" type="ORF">CBG_18812</name>
</gene>
<dbReference type="CTD" id="8588427"/>
<dbReference type="HOGENOM" id="CLU_950698_0_0_1"/>
<evidence type="ECO:0000313" key="3">
    <source>
        <dbReference type="EMBL" id="CAP36185.1"/>
    </source>
</evidence>
<dbReference type="Proteomes" id="UP000008549">
    <property type="component" value="Unassembled WGS sequence"/>
</dbReference>
<evidence type="ECO:0000313" key="4">
    <source>
        <dbReference type="Proteomes" id="UP000008549"/>
    </source>
</evidence>
<proteinExistence type="predicted"/>
<dbReference type="AlphaFoldDB" id="A8XU60"/>
<evidence type="ECO:0000256" key="2">
    <source>
        <dbReference type="SAM" id="Phobius"/>
    </source>
</evidence>
<keyword evidence="4" id="KW-1185">Reference proteome</keyword>
<feature type="region of interest" description="Disordered" evidence="1">
    <location>
        <begin position="248"/>
        <end position="279"/>
    </location>
</feature>
<accession>A8XU60</accession>
<reference evidence="3 4" key="2">
    <citation type="journal article" date="2011" name="PLoS Genet.">
        <title>Caenorhabditis briggsae recombinant inbred line genotypes reveal inter-strain incompatibility and the evolution of recombination.</title>
        <authorList>
            <person name="Ross J.A."/>
            <person name="Koboldt D.C."/>
            <person name="Staisch J.E."/>
            <person name="Chamberlin H.M."/>
            <person name="Gupta B.P."/>
            <person name="Miller R.D."/>
            <person name="Baird S.E."/>
            <person name="Haag E.S."/>
        </authorList>
    </citation>
    <scope>NUCLEOTIDE SEQUENCE [LARGE SCALE GENOMIC DNA]</scope>
    <source>
        <strain evidence="3 4">AF16</strain>
    </source>
</reference>
<dbReference type="KEGG" id="cbr:CBG_18812"/>
<organism evidence="3 4">
    <name type="scientific">Caenorhabditis briggsae</name>
    <dbReference type="NCBI Taxonomy" id="6238"/>
    <lineage>
        <taxon>Eukaryota</taxon>
        <taxon>Metazoa</taxon>
        <taxon>Ecdysozoa</taxon>
        <taxon>Nematoda</taxon>
        <taxon>Chromadorea</taxon>
        <taxon>Rhabditida</taxon>
        <taxon>Rhabditina</taxon>
        <taxon>Rhabditomorpha</taxon>
        <taxon>Rhabditoidea</taxon>
        <taxon>Rhabditidae</taxon>
        <taxon>Peloderinae</taxon>
        <taxon>Caenorhabditis</taxon>
    </lineage>
</organism>
<keyword evidence="2" id="KW-0812">Transmembrane</keyword>
<keyword evidence="2" id="KW-1133">Transmembrane helix</keyword>
<dbReference type="RefSeq" id="XP_002646430.1">
    <property type="nucleotide sequence ID" value="XM_002646384.1"/>
</dbReference>
<protein>
    <submittedName>
        <fullName evidence="3">Protein CBG18812</fullName>
    </submittedName>
</protein>
<dbReference type="GeneID" id="8588427"/>
<name>A8XU60_CAEBR</name>
<dbReference type="InParanoid" id="A8XU60"/>
<feature type="compositionally biased region" description="Basic and acidic residues" evidence="1">
    <location>
        <begin position="248"/>
        <end position="274"/>
    </location>
</feature>
<dbReference type="EMBL" id="HE601380">
    <property type="protein sequence ID" value="CAP36185.1"/>
    <property type="molecule type" value="Genomic_DNA"/>
</dbReference>
<evidence type="ECO:0000256" key="1">
    <source>
        <dbReference type="SAM" id="MobiDB-lite"/>
    </source>
</evidence>